<evidence type="ECO:0000313" key="2">
    <source>
        <dbReference type="Proteomes" id="UP000789525"/>
    </source>
</evidence>
<evidence type="ECO:0000313" key="1">
    <source>
        <dbReference type="EMBL" id="CAG8581057.1"/>
    </source>
</evidence>
<accession>A0ACA9MBX3</accession>
<proteinExistence type="predicted"/>
<organism evidence="1 2">
    <name type="scientific">Acaulospora colombiana</name>
    <dbReference type="NCBI Taxonomy" id="27376"/>
    <lineage>
        <taxon>Eukaryota</taxon>
        <taxon>Fungi</taxon>
        <taxon>Fungi incertae sedis</taxon>
        <taxon>Mucoromycota</taxon>
        <taxon>Glomeromycotina</taxon>
        <taxon>Glomeromycetes</taxon>
        <taxon>Diversisporales</taxon>
        <taxon>Acaulosporaceae</taxon>
        <taxon>Acaulospora</taxon>
    </lineage>
</organism>
<name>A0ACA9MBX3_9GLOM</name>
<protein>
    <submittedName>
        <fullName evidence="1">6620_t:CDS:1</fullName>
    </submittedName>
</protein>
<comment type="caution">
    <text evidence="1">The sequence shown here is derived from an EMBL/GenBank/DDBJ whole genome shotgun (WGS) entry which is preliminary data.</text>
</comment>
<feature type="non-terminal residue" evidence="1">
    <location>
        <position position="1"/>
    </location>
</feature>
<reference evidence="1" key="1">
    <citation type="submission" date="2021-06" db="EMBL/GenBank/DDBJ databases">
        <authorList>
            <person name="Kallberg Y."/>
            <person name="Tangrot J."/>
            <person name="Rosling A."/>
        </authorList>
    </citation>
    <scope>NUCLEOTIDE SEQUENCE</scope>
    <source>
        <strain evidence="1">CL356</strain>
    </source>
</reference>
<dbReference type="EMBL" id="CAJVPT010011668">
    <property type="protein sequence ID" value="CAG8581057.1"/>
    <property type="molecule type" value="Genomic_DNA"/>
</dbReference>
<dbReference type="Proteomes" id="UP000789525">
    <property type="component" value="Unassembled WGS sequence"/>
</dbReference>
<keyword evidence="2" id="KW-1185">Reference proteome</keyword>
<sequence length="57" mass="6541">YPTQISSHDDSLMDDTPCPKRLALASIMATKPLYSSLIWYTIQYFALLYDYTSSMVN</sequence>
<gene>
    <name evidence="1" type="ORF">ACOLOM_LOCUS5972</name>
</gene>